<feature type="region of interest" description="Disordered" evidence="1">
    <location>
        <begin position="24"/>
        <end position="68"/>
    </location>
</feature>
<name>A0A8S0P7R4_OLEEU</name>
<feature type="compositionally biased region" description="Acidic residues" evidence="1">
    <location>
        <begin position="51"/>
        <end position="62"/>
    </location>
</feature>
<dbReference type="EMBL" id="CACTIH010000008">
    <property type="protein sequence ID" value="CAA2933876.1"/>
    <property type="molecule type" value="Genomic_DNA"/>
</dbReference>
<feature type="compositionally biased region" description="Basic and acidic residues" evidence="1">
    <location>
        <begin position="28"/>
        <end position="38"/>
    </location>
</feature>
<dbReference type="AlphaFoldDB" id="A0A8S0P7R4"/>
<evidence type="ECO:0000256" key="1">
    <source>
        <dbReference type="SAM" id="MobiDB-lite"/>
    </source>
</evidence>
<sequence>MCFHFHQRREEIPLWKRQERCNVSGKPEFGDMHSHGYADSDDEIQTNGDGGSDDDDDSDKEEDQPPPK</sequence>
<protein>
    <submittedName>
        <fullName evidence="2">Uncharacterized protein</fullName>
    </submittedName>
</protein>
<organism evidence="2 3">
    <name type="scientific">Olea europaea subsp. europaea</name>
    <dbReference type="NCBI Taxonomy" id="158383"/>
    <lineage>
        <taxon>Eukaryota</taxon>
        <taxon>Viridiplantae</taxon>
        <taxon>Streptophyta</taxon>
        <taxon>Embryophyta</taxon>
        <taxon>Tracheophyta</taxon>
        <taxon>Spermatophyta</taxon>
        <taxon>Magnoliopsida</taxon>
        <taxon>eudicotyledons</taxon>
        <taxon>Gunneridae</taxon>
        <taxon>Pentapetalae</taxon>
        <taxon>asterids</taxon>
        <taxon>lamiids</taxon>
        <taxon>Lamiales</taxon>
        <taxon>Oleaceae</taxon>
        <taxon>Oleeae</taxon>
        <taxon>Olea</taxon>
    </lineage>
</organism>
<evidence type="ECO:0000313" key="2">
    <source>
        <dbReference type="EMBL" id="CAA2933876.1"/>
    </source>
</evidence>
<gene>
    <name evidence="2" type="ORF">OLEA9_A031351</name>
</gene>
<accession>A0A8S0P7R4</accession>
<reference evidence="2 3" key="1">
    <citation type="submission" date="2019-12" db="EMBL/GenBank/DDBJ databases">
        <authorList>
            <person name="Alioto T."/>
            <person name="Alioto T."/>
            <person name="Gomez Garrido J."/>
        </authorList>
    </citation>
    <scope>NUCLEOTIDE SEQUENCE [LARGE SCALE GENOMIC DNA]</scope>
</reference>
<dbReference type="Proteomes" id="UP000594638">
    <property type="component" value="Unassembled WGS sequence"/>
</dbReference>
<keyword evidence="3" id="KW-1185">Reference proteome</keyword>
<evidence type="ECO:0000313" key="3">
    <source>
        <dbReference type="Proteomes" id="UP000594638"/>
    </source>
</evidence>
<comment type="caution">
    <text evidence="2">The sequence shown here is derived from an EMBL/GenBank/DDBJ whole genome shotgun (WGS) entry which is preliminary data.</text>
</comment>
<proteinExistence type="predicted"/>
<dbReference type="Gramene" id="OE9A031351T1">
    <property type="protein sequence ID" value="OE9A031351C1"/>
    <property type="gene ID" value="OE9A031351"/>
</dbReference>